<proteinExistence type="predicted"/>
<evidence type="ECO:0000256" key="1">
    <source>
        <dbReference type="SAM" id="SignalP"/>
    </source>
</evidence>
<feature type="signal peptide" evidence="1">
    <location>
        <begin position="1"/>
        <end position="19"/>
    </location>
</feature>
<dbReference type="EMBL" id="UZAH01027083">
    <property type="protein sequence ID" value="VDO88428.1"/>
    <property type="molecule type" value="Genomic_DNA"/>
</dbReference>
<accession>A0A3P8CJU3</accession>
<dbReference type="Proteomes" id="UP000050761">
    <property type="component" value="Unassembled WGS sequence"/>
</dbReference>
<reference evidence="2 3" key="1">
    <citation type="submission" date="2018-11" db="EMBL/GenBank/DDBJ databases">
        <authorList>
            <consortium name="Pathogen Informatics"/>
        </authorList>
    </citation>
    <scope>NUCLEOTIDE SEQUENCE [LARGE SCALE GENOMIC DNA]</scope>
</reference>
<dbReference type="AlphaFoldDB" id="A0A183FTI5"/>
<sequence>MPFLARLILLSVLAALVTAQVSFDSSKGEILSLPTRADDEKLNVFRYEPRPIRPVPFRTLPPFNPNIRPFRTLPPFNPRNPRW</sequence>
<gene>
    <name evidence="2" type="ORF">HPBE_LOCUS11385</name>
</gene>
<protein>
    <submittedName>
        <fullName evidence="2 4">Uncharacterized protein</fullName>
    </submittedName>
</protein>
<name>A0A183FTI5_HELPZ</name>
<evidence type="ECO:0000313" key="3">
    <source>
        <dbReference type="Proteomes" id="UP000050761"/>
    </source>
</evidence>
<keyword evidence="1" id="KW-0732">Signal</keyword>
<evidence type="ECO:0000313" key="4">
    <source>
        <dbReference type="WBParaSite" id="HPBE_0001138401-mRNA-1"/>
    </source>
</evidence>
<feature type="chain" id="PRO_5044551644" evidence="1">
    <location>
        <begin position="20"/>
        <end position="83"/>
    </location>
</feature>
<keyword evidence="3" id="KW-1185">Reference proteome</keyword>
<accession>A0A183FTI5</accession>
<dbReference type="WBParaSite" id="HPBE_0001138401-mRNA-1">
    <property type="protein sequence ID" value="HPBE_0001138401-mRNA-1"/>
    <property type="gene ID" value="HPBE_0001138401"/>
</dbReference>
<reference evidence="4" key="2">
    <citation type="submission" date="2019-09" db="UniProtKB">
        <authorList>
            <consortium name="WormBaseParasite"/>
        </authorList>
    </citation>
    <scope>IDENTIFICATION</scope>
</reference>
<organism evidence="3 4">
    <name type="scientific">Heligmosomoides polygyrus</name>
    <name type="common">Parasitic roundworm</name>
    <dbReference type="NCBI Taxonomy" id="6339"/>
    <lineage>
        <taxon>Eukaryota</taxon>
        <taxon>Metazoa</taxon>
        <taxon>Ecdysozoa</taxon>
        <taxon>Nematoda</taxon>
        <taxon>Chromadorea</taxon>
        <taxon>Rhabditida</taxon>
        <taxon>Rhabditina</taxon>
        <taxon>Rhabditomorpha</taxon>
        <taxon>Strongyloidea</taxon>
        <taxon>Heligmosomidae</taxon>
        <taxon>Heligmosomoides</taxon>
    </lineage>
</organism>
<evidence type="ECO:0000313" key="2">
    <source>
        <dbReference type="EMBL" id="VDO88428.1"/>
    </source>
</evidence>